<feature type="compositionally biased region" description="Polar residues" evidence="1">
    <location>
        <begin position="44"/>
        <end position="59"/>
    </location>
</feature>
<dbReference type="PANTHER" id="PTHR38699:SF1">
    <property type="entry name" value="MITOPHAGY RECEPTOR ATG43"/>
    <property type="match status" value="1"/>
</dbReference>
<sequence>MDASRFPISVFPSANVSLTDDRRAPESHLTDAELAQLITSFMQPSTEPANDSGSGSSTAGEADFERDAARPVLGVFRHPLSDSGAVVDDDAASGCSDSGYSTSIVFSDDDDEFDPFYKLRTNIHALYVIAVMVDLRAEQTYMRAIAKAEGSVLGIAWITFKDQVLVQFAQGFGLKLLKILLVPWFRGTIKSGQTTGSVFKTTVLGVANYIGKRLSLIPQPS</sequence>
<name>A0A1E3Q918_LIPST</name>
<proteinExistence type="predicted"/>
<accession>A0A1E3Q918</accession>
<dbReference type="AlphaFoldDB" id="A0A1E3Q918"/>
<dbReference type="GO" id="GO:0000423">
    <property type="term" value="P:mitophagy"/>
    <property type="evidence" value="ECO:0007669"/>
    <property type="project" value="InterPro"/>
</dbReference>
<dbReference type="PANTHER" id="PTHR38699">
    <property type="entry name" value="CHROMOSOME 1, WHOLE GENOME SHOTGUN SEQUENCE"/>
    <property type="match status" value="1"/>
</dbReference>
<dbReference type="Proteomes" id="UP000094385">
    <property type="component" value="Unassembled WGS sequence"/>
</dbReference>
<evidence type="ECO:0000313" key="3">
    <source>
        <dbReference type="Proteomes" id="UP000094385"/>
    </source>
</evidence>
<evidence type="ECO:0000256" key="1">
    <source>
        <dbReference type="SAM" id="MobiDB-lite"/>
    </source>
</evidence>
<keyword evidence="3" id="KW-1185">Reference proteome</keyword>
<dbReference type="InterPro" id="IPR013898">
    <property type="entry name" value="Atg43"/>
</dbReference>
<feature type="region of interest" description="Disordered" evidence="1">
    <location>
        <begin position="44"/>
        <end position="63"/>
    </location>
</feature>
<dbReference type="EMBL" id="KV454292">
    <property type="protein sequence ID" value="ODQ74156.1"/>
    <property type="molecule type" value="Genomic_DNA"/>
</dbReference>
<evidence type="ECO:0000313" key="2">
    <source>
        <dbReference type="EMBL" id="ODQ74156.1"/>
    </source>
</evidence>
<reference evidence="2 3" key="1">
    <citation type="journal article" date="2016" name="Proc. Natl. Acad. Sci. U.S.A.">
        <title>Comparative genomics of biotechnologically important yeasts.</title>
        <authorList>
            <person name="Riley R."/>
            <person name="Haridas S."/>
            <person name="Wolfe K.H."/>
            <person name="Lopes M.R."/>
            <person name="Hittinger C.T."/>
            <person name="Goeker M."/>
            <person name="Salamov A.A."/>
            <person name="Wisecaver J.H."/>
            <person name="Long T.M."/>
            <person name="Calvey C.H."/>
            <person name="Aerts A.L."/>
            <person name="Barry K.W."/>
            <person name="Choi C."/>
            <person name="Clum A."/>
            <person name="Coughlan A.Y."/>
            <person name="Deshpande S."/>
            <person name="Douglass A.P."/>
            <person name="Hanson S.J."/>
            <person name="Klenk H.-P."/>
            <person name="LaButti K.M."/>
            <person name="Lapidus A."/>
            <person name="Lindquist E.A."/>
            <person name="Lipzen A.M."/>
            <person name="Meier-Kolthoff J.P."/>
            <person name="Ohm R.A."/>
            <person name="Otillar R.P."/>
            <person name="Pangilinan J.L."/>
            <person name="Peng Y."/>
            <person name="Rokas A."/>
            <person name="Rosa C.A."/>
            <person name="Scheuner C."/>
            <person name="Sibirny A.A."/>
            <person name="Slot J.C."/>
            <person name="Stielow J.B."/>
            <person name="Sun H."/>
            <person name="Kurtzman C.P."/>
            <person name="Blackwell M."/>
            <person name="Grigoriev I.V."/>
            <person name="Jeffries T.W."/>
        </authorList>
    </citation>
    <scope>NUCLEOTIDE SEQUENCE [LARGE SCALE GENOMIC DNA]</scope>
    <source>
        <strain evidence="2 3">NRRL Y-11557</strain>
    </source>
</reference>
<organism evidence="2 3">
    <name type="scientific">Lipomyces starkeyi NRRL Y-11557</name>
    <dbReference type="NCBI Taxonomy" id="675824"/>
    <lineage>
        <taxon>Eukaryota</taxon>
        <taxon>Fungi</taxon>
        <taxon>Dikarya</taxon>
        <taxon>Ascomycota</taxon>
        <taxon>Saccharomycotina</taxon>
        <taxon>Lipomycetes</taxon>
        <taxon>Lipomycetales</taxon>
        <taxon>Lipomycetaceae</taxon>
        <taxon>Lipomyces</taxon>
    </lineage>
</organism>
<protein>
    <submittedName>
        <fullName evidence="2">Uncharacterized protein</fullName>
    </submittedName>
</protein>
<gene>
    <name evidence="2" type="ORF">LIPSTDRAFT_2156</name>
</gene>
<dbReference type="OrthoDB" id="2430343at2759"/>
<dbReference type="GO" id="GO:0140580">
    <property type="term" value="F:mitochondrion autophagosome adaptor activity"/>
    <property type="evidence" value="ECO:0007669"/>
    <property type="project" value="InterPro"/>
</dbReference>